<feature type="region of interest" description="Disordered" evidence="3">
    <location>
        <begin position="1316"/>
        <end position="1341"/>
    </location>
</feature>
<dbReference type="OrthoDB" id="428809at2759"/>
<dbReference type="InterPro" id="IPR012337">
    <property type="entry name" value="RNaseH-like_sf"/>
</dbReference>
<feature type="region of interest" description="Disordered" evidence="3">
    <location>
        <begin position="45"/>
        <end position="71"/>
    </location>
</feature>
<feature type="domain" description="C3H1-type" evidence="4">
    <location>
        <begin position="703"/>
        <end position="731"/>
    </location>
</feature>
<evidence type="ECO:0000256" key="1">
    <source>
        <dbReference type="PROSITE-ProRule" id="PRU00723"/>
    </source>
</evidence>
<keyword evidence="1" id="KW-0479">Metal-binding</keyword>
<comment type="caution">
    <text evidence="6">The sequence shown here is derived from an EMBL/GenBank/DDBJ whole genome shotgun (WGS) entry which is preliminary data.</text>
</comment>
<dbReference type="GO" id="GO:0015074">
    <property type="term" value="P:DNA integration"/>
    <property type="evidence" value="ECO:0007669"/>
    <property type="project" value="InterPro"/>
</dbReference>
<evidence type="ECO:0000259" key="4">
    <source>
        <dbReference type="PROSITE" id="PS50103"/>
    </source>
</evidence>
<feature type="zinc finger region" description="C3H1-type" evidence="1">
    <location>
        <begin position="703"/>
        <end position="731"/>
    </location>
</feature>
<evidence type="ECO:0000259" key="5">
    <source>
        <dbReference type="PROSITE" id="PS50994"/>
    </source>
</evidence>
<feature type="coiled-coil region" evidence="2">
    <location>
        <begin position="226"/>
        <end position="257"/>
    </location>
</feature>
<evidence type="ECO:0000313" key="6">
    <source>
        <dbReference type="EMBL" id="OLQ14789.1"/>
    </source>
</evidence>
<feature type="compositionally biased region" description="Basic and acidic residues" evidence="3">
    <location>
        <begin position="1330"/>
        <end position="1341"/>
    </location>
</feature>
<organism evidence="6 7">
    <name type="scientific">Symbiodinium microadriaticum</name>
    <name type="common">Dinoflagellate</name>
    <name type="synonym">Zooxanthella microadriatica</name>
    <dbReference type="NCBI Taxonomy" id="2951"/>
    <lineage>
        <taxon>Eukaryota</taxon>
        <taxon>Sar</taxon>
        <taxon>Alveolata</taxon>
        <taxon>Dinophyceae</taxon>
        <taxon>Suessiales</taxon>
        <taxon>Symbiodiniaceae</taxon>
        <taxon>Symbiodinium</taxon>
    </lineage>
</organism>
<keyword evidence="1" id="KW-0863">Zinc-finger</keyword>
<dbReference type="Proteomes" id="UP000186817">
    <property type="component" value="Unassembled WGS sequence"/>
</dbReference>
<keyword evidence="2" id="KW-0175">Coiled coil</keyword>
<keyword evidence="7" id="KW-1185">Reference proteome</keyword>
<feature type="region of interest" description="Disordered" evidence="3">
    <location>
        <begin position="298"/>
        <end position="395"/>
    </location>
</feature>
<evidence type="ECO:0000313" key="7">
    <source>
        <dbReference type="Proteomes" id="UP000186817"/>
    </source>
</evidence>
<protein>
    <submittedName>
        <fullName evidence="6">Transposon Ty2-DR3 Gag-Pol polyprotein</fullName>
    </submittedName>
</protein>
<feature type="compositionally biased region" description="Basic and acidic residues" evidence="3">
    <location>
        <begin position="1823"/>
        <end position="1832"/>
    </location>
</feature>
<dbReference type="GO" id="GO:0003676">
    <property type="term" value="F:nucleic acid binding"/>
    <property type="evidence" value="ECO:0007669"/>
    <property type="project" value="InterPro"/>
</dbReference>
<dbReference type="PANTHER" id="PTHR11439">
    <property type="entry name" value="GAG-POL-RELATED RETROTRANSPOSON"/>
    <property type="match status" value="1"/>
</dbReference>
<feature type="region of interest" description="Disordered" evidence="3">
    <location>
        <begin position="197"/>
        <end position="221"/>
    </location>
</feature>
<dbReference type="InterPro" id="IPR036397">
    <property type="entry name" value="RNaseH_sf"/>
</dbReference>
<proteinExistence type="predicted"/>
<dbReference type="Gene3D" id="3.30.420.10">
    <property type="entry name" value="Ribonuclease H-like superfamily/Ribonuclease H"/>
    <property type="match status" value="1"/>
</dbReference>
<evidence type="ECO:0000256" key="3">
    <source>
        <dbReference type="SAM" id="MobiDB-lite"/>
    </source>
</evidence>
<dbReference type="PROSITE" id="PS50994">
    <property type="entry name" value="INTEGRASE"/>
    <property type="match status" value="1"/>
</dbReference>
<feature type="compositionally biased region" description="Low complexity" evidence="3">
    <location>
        <begin position="792"/>
        <end position="803"/>
    </location>
</feature>
<dbReference type="CDD" id="cd09272">
    <property type="entry name" value="RNase_HI_RT_Ty1"/>
    <property type="match status" value="1"/>
</dbReference>
<dbReference type="EMBL" id="LSRX01000011">
    <property type="protein sequence ID" value="OLQ14789.1"/>
    <property type="molecule type" value="Genomic_DNA"/>
</dbReference>
<sequence>MSPNHAASAVLEGEVSGPSYGAVTTPEPPGLQVDVQLQESMVNGVVREPLPQSSEPQTLQPVSDPSSGGVLQASEVVTLEHAALPEAEPQPSGATSVPVVENVFTHVGQRVEVGGFEFSPPEELPRSSNHQPQNSATPWMLKFGEFVQRRVSQAGAIMTPILEGRPRSTTQVVTLPSRPPRLFSPEAEHAMAQWARRAPHMHTPESQQRQNEASSSTGSLTPARLLAEVQRQVKHELREHEEQRKSLMVENQHLKVMLEKVLSEVQARGLGDHGCDAAGGIIEGPQGSEAAHDVVREGTSSALPGRPEERRGASGVVNLSPMPTSTPVLPQLPGQREGVTGLSSDPLGVLRGDPDRVSQGLGGSGADPRGPAAGRDRSHASERPSTAAFGAPDPLGALMQGMAQLQNAMSESLNMKAKEPEQVKPGLPELPKLAELSANSAIDVGDWLHGLQNQMGDLSNSSGTWWQEVMTCLARYYESYLAASHVGKLSLKPESFESELLRDPRWTRVDKRAASMVLASIPEAIKGEILATRLVGTLPILARIVVLYRPGSVVEKQQILKALESPGSATTAGDAVAGLRKWGRWMSRASDVGLQPPDPSVLIKGLDALVKGVLAEHQDTAFPVSMLRYTLEVDTRPTEKGARDLHQALLSEFEQIAYRGKPPPNASAPSVKAIATSPSTATTTPPKTTSSGGADAGGGSPKGKAKAPCRFYLTDKGCSKGASCSFSHNFTRKEKMGRCWTCGSSQHQQTSCPVKAGGTSPTTKAATTSKAPSLAAASAATSSPNPEAQVTPSSSSAPSVAPADTNAQASPMPESELKSLLQEASAMLKEIRQLKAFSITTTQIQNQAVRFGCDPATGRTGLLDSRASHPFREASEEEIQASNHVQLAGGREVVLAQGKSGTLMASKTGDATSGPIVPLGALVQELGCQLSWTRRGGLVIRHPQHGVIRPTMIGRCPVVAESQALDLIYEIECQKLKSLENATRATAKAMWLWDVDKPWAQHLEDFVWNGDRTSQLAAMSVEGSPFASWTVLEKSLLAENVELTDKAGWIYLRALPGSRQRRKRMMSLPWVVHLYSGGEKAVAPELRELDDGRVLVQVDISRSRAEDMNAVAGVYSALLWAAATGRIDGLFGSPPNRPELVQRMMWLSMVAKAARATRGGHPAFVLIEGKKLLQTVREDKAGRWSSVSSTWDAFLEAVCLEEVDDNIVTNLKILEPVPLSTMHGQAWTVDFKHAVVRAVEQWGREPEALQVMKWIKKLDAEGEFLEGFTDKELKMWRTHIFGNWKGTVEYDIPESGVDLLELSGVDDLDDGHGVGDVEFGEDWDPMEEDPERRSYKGPREDECAKKGLSQEEFDRIYKEVDTNLDFDVVYVVRPLRTRTASEETAAVRELVLRLRAEGLHVGRVHSDRARELRVEPLRRWLLERGILSTYTEGQSPQSNGRAEAAVKWLKTSVKRLLEASGLGKENWAVAANYAAQDRLERTLRRSSAMLPFGTKVHVRSKVYGTGGRYDLDSRWKAGRYVGPSLDVRGGHVIRFENGAYMTSTHLRPHLVEPDKVVEMDEFEVMLPMPTRRFRTKVGARDLDPSSETSEPTLKYDPDHPAEQFALRLLEEETLTPDQCEILALMLPSTANVFVKYVKQLQPDHKFNALAVTVNIGAQQHIDAHNVGQNLVAGLSYFKGGGLEIEESGGKRLLPLDGDHTHQLFDPKLKHSTKPWYGGTRVILVAYSIRDSGKLKTDKADYLKSFGFDWVPHYSRAAEEEQEVKLSTLRVNLLDAKESDGSEQHRDSPEQEGTGWGIGVRDVSEQPRDSPEQEGTGGGIGVRDVSEQPRDSPEQEGTGGGIGVRDVSEQPRDSPEQEGTGGGSLDSEARDVHLDSRDAEGDDSTDTADAFESLSYLTNDVEVAIGDLEDRAVRLRDLLEEEEIICEEYRRLGQTTREALGDVRQQVSEFLDEVHDNLLGFERLRTLTCLKAAKVSSTSSSTVEIDYEEMLDALADDLKIVHTVPVDQVKRYLTKWVEAIRKEVSALFKSGTLRRISLAEAKQLERSSQVGTMTLILRPTVAEPELWMVVCEITGTMHGLIVLYVDDIAYFSTEEIVKAIHEFITQEWPASPLEWISADAPVRYLGVEIRREPRTSESGRTSWVYTIGQGAYVQELLKEHNMTEVHPTSLPAPKEWVEEAESNDEVENDYDEATLKLAQKYVGECLWLATKTRPDIMFVTTHAASLVSKRPSYVIRLGERVLAYLAGSADLRMTTGPVDEKDTLELVAFTDASYAPYGRRSFGAAVITLAATPVAWKSGRQSFITLSVMEAELYAATQGCTLLNSVEALAAELFPAGLIWVLAVDNTSAAAMLAGGPGSQRTRHLKIRANYVREAVEQGRLIVRHTPGSLQLADLSTKMQSKVRLHQLLQLWGFIGFAVDAIKEFKMKVLSFLLVLAQCVCPTRAQQDELKQAKDPLPGTGWDELLLMCLITSVFAVLVWEGELFVFTAYR</sequence>
<dbReference type="PROSITE" id="PS50103">
    <property type="entry name" value="ZF_C3H1"/>
    <property type="match status" value="1"/>
</dbReference>
<dbReference type="GO" id="GO:0008270">
    <property type="term" value="F:zinc ion binding"/>
    <property type="evidence" value="ECO:0007669"/>
    <property type="project" value="UniProtKB-KW"/>
</dbReference>
<feature type="region of interest" description="Disordered" evidence="3">
    <location>
        <begin position="1"/>
        <end position="30"/>
    </location>
</feature>
<evidence type="ECO:0000256" key="2">
    <source>
        <dbReference type="SAM" id="Coils"/>
    </source>
</evidence>
<feature type="region of interest" description="Disordered" evidence="3">
    <location>
        <begin position="746"/>
        <end position="818"/>
    </location>
</feature>
<feature type="region of interest" description="Disordered" evidence="3">
    <location>
        <begin position="1577"/>
        <end position="1597"/>
    </location>
</feature>
<feature type="compositionally biased region" description="Basic and acidic residues" evidence="3">
    <location>
        <begin position="1801"/>
        <end position="1810"/>
    </location>
</feature>
<dbReference type="InterPro" id="IPR000571">
    <property type="entry name" value="Znf_CCCH"/>
</dbReference>
<gene>
    <name evidence="6" type="primary">TY2B-DR3</name>
    <name evidence="6" type="ORF">AK812_SmicGene1071</name>
</gene>
<feature type="region of interest" description="Disordered" evidence="3">
    <location>
        <begin position="660"/>
        <end position="705"/>
    </location>
</feature>
<feature type="compositionally biased region" description="Basic and acidic residues" evidence="3">
    <location>
        <begin position="1845"/>
        <end position="1854"/>
    </location>
</feature>
<dbReference type="InterPro" id="IPR001584">
    <property type="entry name" value="Integrase_cat-core"/>
</dbReference>
<feature type="region of interest" description="Disordered" evidence="3">
    <location>
        <begin position="1776"/>
        <end position="1868"/>
    </location>
</feature>
<feature type="compositionally biased region" description="Polar residues" evidence="3">
    <location>
        <begin position="204"/>
        <end position="220"/>
    </location>
</feature>
<keyword evidence="1" id="KW-0862">Zinc</keyword>
<feature type="compositionally biased region" description="Acidic residues" evidence="3">
    <location>
        <begin position="1318"/>
        <end position="1329"/>
    </location>
</feature>
<dbReference type="SUPFAM" id="SSF53098">
    <property type="entry name" value="Ribonuclease H-like"/>
    <property type="match status" value="1"/>
</dbReference>
<feature type="domain" description="Integrase catalytic" evidence="5">
    <location>
        <begin position="1326"/>
        <end position="1499"/>
    </location>
</feature>
<feature type="compositionally biased region" description="Low complexity" evidence="3">
    <location>
        <begin position="675"/>
        <end position="693"/>
    </location>
</feature>
<feature type="compositionally biased region" description="Low complexity" evidence="3">
    <location>
        <begin position="755"/>
        <end position="784"/>
    </location>
</feature>
<accession>A0A1Q9F5A7</accession>
<reference evidence="6 7" key="1">
    <citation type="submission" date="2016-02" db="EMBL/GenBank/DDBJ databases">
        <title>Genome analysis of coral dinoflagellate symbionts highlights evolutionary adaptations to a symbiotic lifestyle.</title>
        <authorList>
            <person name="Aranda M."/>
            <person name="Li Y."/>
            <person name="Liew Y.J."/>
            <person name="Baumgarten S."/>
            <person name="Simakov O."/>
            <person name="Wilson M."/>
            <person name="Piel J."/>
            <person name="Ashoor H."/>
            <person name="Bougouffa S."/>
            <person name="Bajic V.B."/>
            <person name="Ryu T."/>
            <person name="Ravasi T."/>
            <person name="Bayer T."/>
            <person name="Micklem G."/>
            <person name="Kim H."/>
            <person name="Bhak J."/>
            <person name="Lajeunesse T.C."/>
            <person name="Voolstra C.R."/>
        </authorList>
    </citation>
    <scope>NUCLEOTIDE SEQUENCE [LARGE SCALE GENOMIC DNA]</scope>
    <source>
        <strain evidence="6 7">CCMP2467</strain>
    </source>
</reference>
<feature type="compositionally biased region" description="Polar residues" evidence="3">
    <location>
        <begin position="51"/>
        <end position="66"/>
    </location>
</feature>
<feature type="compositionally biased region" description="Basic and acidic residues" evidence="3">
    <location>
        <begin position="1776"/>
        <end position="1788"/>
    </location>
</feature>
<name>A0A1Q9F5A7_SYMMI</name>